<keyword evidence="3" id="KW-0805">Transcription regulation</keyword>
<dbReference type="PANTHER" id="PTHR30146">
    <property type="entry name" value="LACI-RELATED TRANSCRIPTIONAL REPRESSOR"/>
    <property type="match status" value="1"/>
</dbReference>
<keyword evidence="8" id="KW-1185">Reference proteome</keyword>
<accession>A0A841RIR8</accession>
<evidence type="ECO:0000259" key="6">
    <source>
        <dbReference type="PROSITE" id="PS50932"/>
    </source>
</evidence>
<dbReference type="Proteomes" id="UP000572212">
    <property type="component" value="Unassembled WGS sequence"/>
</dbReference>
<evidence type="ECO:0000313" key="7">
    <source>
        <dbReference type="EMBL" id="MBB6514120.1"/>
    </source>
</evidence>
<feature type="domain" description="HTH lacI-type" evidence="6">
    <location>
        <begin position="2"/>
        <end position="56"/>
    </location>
</feature>
<comment type="caution">
    <text evidence="7">The sequence shown here is derived from an EMBL/GenBank/DDBJ whole genome shotgun (WGS) entry which is preliminary data.</text>
</comment>
<dbReference type="InterPro" id="IPR010982">
    <property type="entry name" value="Lambda_DNA-bd_dom_sf"/>
</dbReference>
<keyword evidence="5" id="KW-0804">Transcription</keyword>
<gene>
    <name evidence="7" type="ORF">GGQ92_002941</name>
</gene>
<evidence type="ECO:0000256" key="1">
    <source>
        <dbReference type="ARBA" id="ARBA00019435"/>
    </source>
</evidence>
<dbReference type="Pfam" id="PF00356">
    <property type="entry name" value="LacI"/>
    <property type="match status" value="1"/>
</dbReference>
<reference evidence="7 8" key="1">
    <citation type="submission" date="2020-08" db="EMBL/GenBank/DDBJ databases">
        <title>Genomic Encyclopedia of Type Strains, Phase IV (KMG-IV): sequencing the most valuable type-strain genomes for metagenomic binning, comparative biology and taxonomic classification.</title>
        <authorList>
            <person name="Goeker M."/>
        </authorList>
    </citation>
    <scope>NUCLEOTIDE SEQUENCE [LARGE SCALE GENOMIC DNA]</scope>
    <source>
        <strain evidence="7 8">DSM 11805</strain>
    </source>
</reference>
<keyword evidence="2" id="KW-0678">Repressor</keyword>
<sequence>MVTIYDIAKKAKVSPMTVSRVINNSGNIRVATREKVEKAIKELGYIPNEAARSLTSNQTKTLGLILTDITNPFFAKVARGAEAKAMETGYRILLANTDEDFEKEKSYTDMMISARVDGVIMTPTNDESLKHVERLNQHNIPTVLLDRTVEGFEGDCVLGDSYKGSRELVRHLIDYGHKNIALVNGPRNISTSRERERGYVETLKLNDLPIHENYISEFDFRSMEPHAAHSIVEKLMSLDEDKRPTAIFASNNFIAISVIQSLRQMNLRVPEDVSIVCFDEIEPVEYFDPFFTVAAQPATEFGKISLQYLVERLENDGLEQSRKVILPPDIHIRKSTQRIEE</sequence>
<dbReference type="FunFam" id="1.10.260.40:FF:000002">
    <property type="entry name" value="HTH-type transcriptional repressor PurR"/>
    <property type="match status" value="1"/>
</dbReference>
<proteinExistence type="predicted"/>
<dbReference type="PROSITE" id="PS50932">
    <property type="entry name" value="HTH_LACI_2"/>
    <property type="match status" value="1"/>
</dbReference>
<dbReference type="GO" id="GO:0003700">
    <property type="term" value="F:DNA-binding transcription factor activity"/>
    <property type="evidence" value="ECO:0007669"/>
    <property type="project" value="TreeGrafter"/>
</dbReference>
<dbReference type="EMBL" id="JACHON010000023">
    <property type="protein sequence ID" value="MBB6514120.1"/>
    <property type="molecule type" value="Genomic_DNA"/>
</dbReference>
<evidence type="ECO:0000256" key="2">
    <source>
        <dbReference type="ARBA" id="ARBA00022491"/>
    </source>
</evidence>
<dbReference type="SMART" id="SM00354">
    <property type="entry name" value="HTH_LACI"/>
    <property type="match status" value="1"/>
</dbReference>
<dbReference type="Pfam" id="PF13377">
    <property type="entry name" value="Peripla_BP_3"/>
    <property type="match status" value="1"/>
</dbReference>
<dbReference type="PANTHER" id="PTHR30146:SF148">
    <property type="entry name" value="HTH-TYPE TRANSCRIPTIONAL REPRESSOR PURR-RELATED"/>
    <property type="match status" value="1"/>
</dbReference>
<keyword evidence="4" id="KW-0238">DNA-binding</keyword>
<evidence type="ECO:0000313" key="8">
    <source>
        <dbReference type="Proteomes" id="UP000572212"/>
    </source>
</evidence>
<dbReference type="RefSeq" id="WP_184250538.1">
    <property type="nucleotide sequence ID" value="NZ_BAAACU010000014.1"/>
</dbReference>
<dbReference type="SUPFAM" id="SSF47413">
    <property type="entry name" value="lambda repressor-like DNA-binding domains"/>
    <property type="match status" value="1"/>
</dbReference>
<evidence type="ECO:0000256" key="3">
    <source>
        <dbReference type="ARBA" id="ARBA00023015"/>
    </source>
</evidence>
<dbReference type="GO" id="GO:0000976">
    <property type="term" value="F:transcription cis-regulatory region binding"/>
    <property type="evidence" value="ECO:0007669"/>
    <property type="project" value="TreeGrafter"/>
</dbReference>
<evidence type="ECO:0000256" key="5">
    <source>
        <dbReference type="ARBA" id="ARBA00023163"/>
    </source>
</evidence>
<evidence type="ECO:0000256" key="4">
    <source>
        <dbReference type="ARBA" id="ARBA00023125"/>
    </source>
</evidence>
<dbReference type="InterPro" id="IPR028082">
    <property type="entry name" value="Peripla_BP_I"/>
</dbReference>
<name>A0A841RIR8_9BACI</name>
<dbReference type="CDD" id="cd01392">
    <property type="entry name" value="HTH_LacI"/>
    <property type="match status" value="1"/>
</dbReference>
<protein>
    <recommendedName>
        <fullName evidence="1">Catabolite control protein A</fullName>
    </recommendedName>
</protein>
<dbReference type="Gene3D" id="1.10.260.40">
    <property type="entry name" value="lambda repressor-like DNA-binding domains"/>
    <property type="match status" value="1"/>
</dbReference>
<organism evidence="7 8">
    <name type="scientific">Gracilibacillus halotolerans</name>
    <dbReference type="NCBI Taxonomy" id="74386"/>
    <lineage>
        <taxon>Bacteria</taxon>
        <taxon>Bacillati</taxon>
        <taxon>Bacillota</taxon>
        <taxon>Bacilli</taxon>
        <taxon>Bacillales</taxon>
        <taxon>Bacillaceae</taxon>
        <taxon>Gracilibacillus</taxon>
    </lineage>
</organism>
<dbReference type="AlphaFoldDB" id="A0A841RIR8"/>
<dbReference type="InterPro" id="IPR046335">
    <property type="entry name" value="LacI/GalR-like_sensor"/>
</dbReference>
<dbReference type="PROSITE" id="PS00356">
    <property type="entry name" value="HTH_LACI_1"/>
    <property type="match status" value="1"/>
</dbReference>
<dbReference type="SUPFAM" id="SSF53822">
    <property type="entry name" value="Periplasmic binding protein-like I"/>
    <property type="match status" value="1"/>
</dbReference>
<dbReference type="InterPro" id="IPR000843">
    <property type="entry name" value="HTH_LacI"/>
</dbReference>
<dbReference type="Gene3D" id="3.40.50.2300">
    <property type="match status" value="2"/>
</dbReference>